<comment type="caution">
    <text evidence="2">The sequence shown here is derived from an EMBL/GenBank/DDBJ whole genome shotgun (WGS) entry which is preliminary data.</text>
</comment>
<keyword evidence="3" id="KW-1185">Reference proteome</keyword>
<evidence type="ECO:0000313" key="3">
    <source>
        <dbReference type="Proteomes" id="UP001186944"/>
    </source>
</evidence>
<reference evidence="2" key="1">
    <citation type="submission" date="2019-08" db="EMBL/GenBank/DDBJ databases">
        <title>The improved chromosome-level genome for the pearl oyster Pinctada fucata martensii using PacBio sequencing and Hi-C.</title>
        <authorList>
            <person name="Zheng Z."/>
        </authorList>
    </citation>
    <scope>NUCLEOTIDE SEQUENCE</scope>
    <source>
        <strain evidence="2">ZZ-2019</strain>
        <tissue evidence="2">Adductor muscle</tissue>
    </source>
</reference>
<gene>
    <name evidence="2" type="ORF">FSP39_015979</name>
</gene>
<sequence length="168" mass="18580">MERLRSRYLRRLLGVPKSICSKGLYSKSSKLQIPISSITEEINVTKARHMMVFKKQQRQVHLATRPSPERNCCSPGCRKKAVERGLKFIGFARTGCNEENSKGILVTANDWQMQADVGSRTVLPREIVTTNSRPDIVMVKELEASGDVGADGPMGNSDGGSTREKSSL</sequence>
<evidence type="ECO:0000256" key="1">
    <source>
        <dbReference type="SAM" id="MobiDB-lite"/>
    </source>
</evidence>
<name>A0AA88XRF5_PINIB</name>
<accession>A0AA88XRF5</accession>
<organism evidence="2 3">
    <name type="scientific">Pinctada imbricata</name>
    <name type="common">Atlantic pearl-oyster</name>
    <name type="synonym">Pinctada martensii</name>
    <dbReference type="NCBI Taxonomy" id="66713"/>
    <lineage>
        <taxon>Eukaryota</taxon>
        <taxon>Metazoa</taxon>
        <taxon>Spiralia</taxon>
        <taxon>Lophotrochozoa</taxon>
        <taxon>Mollusca</taxon>
        <taxon>Bivalvia</taxon>
        <taxon>Autobranchia</taxon>
        <taxon>Pteriomorphia</taxon>
        <taxon>Pterioida</taxon>
        <taxon>Pterioidea</taxon>
        <taxon>Pteriidae</taxon>
        <taxon>Pinctada</taxon>
    </lineage>
</organism>
<feature type="region of interest" description="Disordered" evidence="1">
    <location>
        <begin position="142"/>
        <end position="168"/>
    </location>
</feature>
<evidence type="ECO:0000313" key="2">
    <source>
        <dbReference type="EMBL" id="KAK3090947.1"/>
    </source>
</evidence>
<dbReference type="EMBL" id="VSWD01000010">
    <property type="protein sequence ID" value="KAK3090947.1"/>
    <property type="molecule type" value="Genomic_DNA"/>
</dbReference>
<dbReference type="Proteomes" id="UP001186944">
    <property type="component" value="Unassembled WGS sequence"/>
</dbReference>
<dbReference type="AlphaFoldDB" id="A0AA88XRF5"/>
<proteinExistence type="predicted"/>
<protein>
    <submittedName>
        <fullName evidence="2">Uncharacterized protein</fullName>
    </submittedName>
</protein>